<dbReference type="AlphaFoldDB" id="A0AAD5U0U8"/>
<dbReference type="Proteomes" id="UP001211065">
    <property type="component" value="Unassembled WGS sequence"/>
</dbReference>
<organism evidence="1 2">
    <name type="scientific">Clydaea vesicula</name>
    <dbReference type="NCBI Taxonomy" id="447962"/>
    <lineage>
        <taxon>Eukaryota</taxon>
        <taxon>Fungi</taxon>
        <taxon>Fungi incertae sedis</taxon>
        <taxon>Chytridiomycota</taxon>
        <taxon>Chytridiomycota incertae sedis</taxon>
        <taxon>Chytridiomycetes</taxon>
        <taxon>Lobulomycetales</taxon>
        <taxon>Lobulomycetaceae</taxon>
        <taxon>Clydaea</taxon>
    </lineage>
</organism>
<comment type="caution">
    <text evidence="1">The sequence shown here is derived from an EMBL/GenBank/DDBJ whole genome shotgun (WGS) entry which is preliminary data.</text>
</comment>
<sequence>MSSYEIQRELNLKKNNQKLKELGLLDLKFNKPEIKPVQTKKKKNIRRRQFRVEEKLKEKRVSKRLSGAAPEFTFYEANLKLDNLSRLHQLEDDDKSKSVDEKENIFVVRKDDYFSPFITQKVVDLEEFNSCDEKIELKENGTLIEFPVQLESTNCKYVHPYPVGFKSKKLQFGDWWYQSVLEGDTGPVFEVSTYNLVLL</sequence>
<dbReference type="EMBL" id="JADGJW010000792">
    <property type="protein sequence ID" value="KAJ3212161.1"/>
    <property type="molecule type" value="Genomic_DNA"/>
</dbReference>
<gene>
    <name evidence="1" type="ORF">HK099_007792</name>
</gene>
<name>A0AAD5U0U8_9FUNG</name>
<keyword evidence="2" id="KW-1185">Reference proteome</keyword>
<reference evidence="1" key="1">
    <citation type="submission" date="2020-05" db="EMBL/GenBank/DDBJ databases">
        <title>Phylogenomic resolution of chytrid fungi.</title>
        <authorList>
            <person name="Stajich J.E."/>
            <person name="Amses K."/>
            <person name="Simmons R."/>
            <person name="Seto K."/>
            <person name="Myers J."/>
            <person name="Bonds A."/>
            <person name="Quandt C.A."/>
            <person name="Barry K."/>
            <person name="Liu P."/>
            <person name="Grigoriev I."/>
            <person name="Longcore J.E."/>
            <person name="James T.Y."/>
        </authorList>
    </citation>
    <scope>NUCLEOTIDE SEQUENCE</scope>
    <source>
        <strain evidence="1">JEL0476</strain>
    </source>
</reference>
<protein>
    <submittedName>
        <fullName evidence="1">Uncharacterized protein</fullName>
    </submittedName>
</protein>
<accession>A0AAD5U0U8</accession>
<evidence type="ECO:0000313" key="1">
    <source>
        <dbReference type="EMBL" id="KAJ3212161.1"/>
    </source>
</evidence>
<proteinExistence type="predicted"/>
<evidence type="ECO:0000313" key="2">
    <source>
        <dbReference type="Proteomes" id="UP001211065"/>
    </source>
</evidence>